<dbReference type="PROSITE" id="PS51387">
    <property type="entry name" value="FAD_PCMH"/>
    <property type="match status" value="1"/>
</dbReference>
<evidence type="ECO:0000259" key="10">
    <source>
        <dbReference type="PROSITE" id="PS51387"/>
    </source>
</evidence>
<keyword evidence="11" id="KW-0808">Transferase</keyword>
<protein>
    <submittedName>
        <fullName evidence="11">Alkylglycerone-phosphate synthase</fullName>
        <ecNumber evidence="11">2.5.1.26</ecNumber>
    </submittedName>
</protein>
<dbReference type="InterPro" id="IPR006094">
    <property type="entry name" value="Oxid_FAD_bind_N"/>
</dbReference>
<feature type="compositionally biased region" description="Polar residues" evidence="9">
    <location>
        <begin position="1"/>
        <end position="10"/>
    </location>
</feature>
<evidence type="ECO:0000256" key="5">
    <source>
        <dbReference type="PIRSR" id="PIRSR625650-1"/>
    </source>
</evidence>
<dbReference type="GO" id="GO:0071949">
    <property type="term" value="F:FAD binding"/>
    <property type="evidence" value="ECO:0007669"/>
    <property type="project" value="InterPro"/>
</dbReference>
<organism evidence="11 12">
    <name type="scientific">Gordonia bronchialis (strain ATCC 25592 / DSM 43247 / BCRC 13721 / JCM 3198 / KCTC 3076 / NBRC 16047 / NCTC 10667)</name>
    <name type="common">Rhodococcus bronchialis</name>
    <dbReference type="NCBI Taxonomy" id="526226"/>
    <lineage>
        <taxon>Bacteria</taxon>
        <taxon>Bacillati</taxon>
        <taxon>Actinomycetota</taxon>
        <taxon>Actinomycetes</taxon>
        <taxon>Mycobacteriales</taxon>
        <taxon>Gordoniaceae</taxon>
        <taxon>Gordonia</taxon>
    </lineage>
</organism>
<dbReference type="Gene3D" id="1.10.45.10">
    <property type="entry name" value="Vanillyl-alcohol Oxidase, Chain A, domain 4"/>
    <property type="match status" value="1"/>
</dbReference>
<dbReference type="InterPro" id="IPR025650">
    <property type="entry name" value="Alkyl-DHAP_Synthase"/>
</dbReference>
<sequence>MSPTSGTADTAGSRETALPTVAMRRPRWGDPNDPGHLPDAARLLATRDEPDPGVDPTGVEVSPSTIPAAVRAVIENVVGAENLTVAAAERVQHTRGFSTPDLLRLRAGDVTDAPDAVVFPGSHDEVAAVLALCAEHRIALVPFTGGTSVVGGLAPDRRGFAGVLCLDLRRMNRLIELDEVSRTATLEAGMRATEAESALAARGFTLGHFPQSYAGAGIGGYAATRSAGQSSAGYGRFDEMVEGLTLATPRGTLTLGTAPKSAAGPDLRQLVLGSEGTLGVITAVRVRVHPVPTARLFTGWRFESFDAGAHALRRLAQDGPLPTVLRLSDETETALNLADPGKLGGDASGCLAITGFEGNDADVRWRHDAAAAVLTDCGATPLGPEPGEAWRTGRFRGPYLRDPLLDAGVLVETLETVTFWSGLAELRTTVTAALTDTLTASGTPPLVMCHISHVYHSGASLYFTVAAPFGDDPLADWAAAKSAANSAIRAAGASITHHHAVGRDHRDAYHDEIGAVGVEIINAVKRAVDPDGICNPGILI</sequence>
<dbReference type="SUPFAM" id="SSF56176">
    <property type="entry name" value="FAD-binding/transporter-associated domain-like"/>
    <property type="match status" value="1"/>
</dbReference>
<evidence type="ECO:0000256" key="2">
    <source>
        <dbReference type="ARBA" id="ARBA00022630"/>
    </source>
</evidence>
<dbReference type="Gene3D" id="3.30.465.10">
    <property type="match status" value="1"/>
</dbReference>
<dbReference type="InterPro" id="IPR016166">
    <property type="entry name" value="FAD-bd_PCMH"/>
</dbReference>
<reference evidence="12" key="1">
    <citation type="submission" date="2009-10" db="EMBL/GenBank/DDBJ databases">
        <title>The complete chromosome of Gordonia bronchialis DSM 43247.</title>
        <authorList>
            <consortium name="US DOE Joint Genome Institute (JGI-PGF)"/>
            <person name="Lucas S."/>
            <person name="Copeland A."/>
            <person name="Lapidus A."/>
            <person name="Glavina del Rio T."/>
            <person name="Dalin E."/>
            <person name="Tice H."/>
            <person name="Bruce D."/>
            <person name="Goodwin L."/>
            <person name="Pitluck S."/>
            <person name="Kyrpides N."/>
            <person name="Mavromatis K."/>
            <person name="Ivanova N."/>
            <person name="Ovchinnikova G."/>
            <person name="Saunders E."/>
            <person name="Brettin T."/>
            <person name="Detter J.C."/>
            <person name="Han C."/>
            <person name="Larimer F."/>
            <person name="Land M."/>
            <person name="Hauser L."/>
            <person name="Markowitz V."/>
            <person name="Cheng J.-F."/>
            <person name="Hugenholtz P."/>
            <person name="Woyke T."/>
            <person name="Wu D."/>
            <person name="Jando M."/>
            <person name="Schneider S."/>
            <person name="Goeker M."/>
            <person name="Klenk H.-P."/>
            <person name="Eisen J.A."/>
        </authorList>
    </citation>
    <scope>NUCLEOTIDE SEQUENCE [LARGE SCALE GENOMIC DNA]</scope>
    <source>
        <strain evidence="12">ATCC 25592 / DSM 43247 / BCRC 13721 / JCM 3198 / KCTC 3076 / NBRC 16047 / NCTC 10667</strain>
    </source>
</reference>
<feature type="binding site" evidence="6">
    <location>
        <position position="401"/>
    </location>
    <ligand>
        <name>substrate</name>
    </ligand>
</feature>
<dbReference type="InterPro" id="IPR016167">
    <property type="entry name" value="FAD-bd_PCMH_sub1"/>
</dbReference>
<dbReference type="GO" id="GO:0016491">
    <property type="term" value="F:oxidoreductase activity"/>
    <property type="evidence" value="ECO:0007669"/>
    <property type="project" value="UniProtKB-KW"/>
</dbReference>
<dbReference type="AlphaFoldDB" id="D0L653"/>
<reference evidence="11 12" key="2">
    <citation type="journal article" date="2010" name="Stand. Genomic Sci.">
        <title>Complete genome sequence of Gordonia bronchialis type strain (3410).</title>
        <authorList>
            <person name="Ivanova N."/>
            <person name="Sikorski J."/>
            <person name="Jando M."/>
            <person name="Lapidus A."/>
            <person name="Nolan M."/>
            <person name="Lucas S."/>
            <person name="Del Rio T.G."/>
            <person name="Tice H."/>
            <person name="Copeland A."/>
            <person name="Cheng J.F."/>
            <person name="Chen F."/>
            <person name="Bruce D."/>
            <person name="Goodwin L."/>
            <person name="Pitluck S."/>
            <person name="Mavromatis K."/>
            <person name="Ovchinnikova G."/>
            <person name="Pati A."/>
            <person name="Chen A."/>
            <person name="Palaniappan K."/>
            <person name="Land M."/>
            <person name="Hauser L."/>
            <person name="Chang Y.J."/>
            <person name="Jeffries C.D."/>
            <person name="Chain P."/>
            <person name="Saunders E."/>
            <person name="Han C."/>
            <person name="Detter J.C."/>
            <person name="Brettin T."/>
            <person name="Rohde M."/>
            <person name="Goker M."/>
            <person name="Bristow J."/>
            <person name="Eisen J.A."/>
            <person name="Markowitz V."/>
            <person name="Hugenholtz P."/>
            <person name="Klenk H.P."/>
            <person name="Kyrpides N.C."/>
        </authorList>
    </citation>
    <scope>NUCLEOTIDE SEQUENCE [LARGE SCALE GENOMIC DNA]</scope>
    <source>
        <strain evidence="12">ATCC 25592 / DSM 43247 / BCRC 13721 / JCM 3198 / KCTC 3076 / NBRC 16047 / NCTC 10667</strain>
    </source>
</reference>
<dbReference type="Gene3D" id="3.30.300.330">
    <property type="match status" value="1"/>
</dbReference>
<feature type="region of interest" description="Disordered" evidence="9">
    <location>
        <begin position="1"/>
        <end position="39"/>
    </location>
</feature>
<evidence type="ECO:0000313" key="12">
    <source>
        <dbReference type="Proteomes" id="UP000001219"/>
    </source>
</evidence>
<comment type="cofactor">
    <cofactor evidence="7">
        <name>FAD</name>
        <dbReference type="ChEBI" id="CHEBI:57692"/>
    </cofactor>
</comment>
<dbReference type="STRING" id="526226.Gbro_4399"/>
<dbReference type="Pfam" id="PF01565">
    <property type="entry name" value="FAD_binding_4"/>
    <property type="match status" value="1"/>
</dbReference>
<evidence type="ECO:0000256" key="7">
    <source>
        <dbReference type="PIRSR" id="PIRSR625650-3"/>
    </source>
</evidence>
<feature type="binding site" evidence="7">
    <location>
        <begin position="275"/>
        <end position="281"/>
    </location>
    <ligand>
        <name>FAD</name>
        <dbReference type="ChEBI" id="CHEBI:57692"/>
    </ligand>
</feature>
<keyword evidence="2" id="KW-0285">Flavoprotein</keyword>
<evidence type="ECO:0000256" key="1">
    <source>
        <dbReference type="ARBA" id="ARBA00008000"/>
    </source>
</evidence>
<evidence type="ECO:0000256" key="9">
    <source>
        <dbReference type="SAM" id="MobiDB-lite"/>
    </source>
</evidence>
<dbReference type="EC" id="2.5.1.26" evidence="11"/>
<dbReference type="InterPro" id="IPR016171">
    <property type="entry name" value="Vanillyl_alc_oxidase_C-sub2"/>
</dbReference>
<dbReference type="EMBL" id="CP001802">
    <property type="protein sequence ID" value="ACY23539.1"/>
    <property type="molecule type" value="Genomic_DNA"/>
</dbReference>
<dbReference type="Pfam" id="PF02913">
    <property type="entry name" value="FAD-oxidase_C"/>
    <property type="match status" value="1"/>
</dbReference>
<evidence type="ECO:0000256" key="8">
    <source>
        <dbReference type="PIRSR" id="PIRSR625650-4"/>
    </source>
</evidence>
<keyword evidence="3 7" id="KW-0274">FAD</keyword>
<dbReference type="PANTHER" id="PTHR46568:SF1">
    <property type="entry name" value="ALKYLDIHYDROXYACETONEPHOSPHATE SYNTHASE, PEROXISOMAL"/>
    <property type="match status" value="1"/>
</dbReference>
<comment type="similarity">
    <text evidence="1">Belongs to the FAD-binding oxidoreductase/transferase type 4 family.</text>
</comment>
<dbReference type="KEGG" id="gbr:Gbro_4399"/>
<feature type="site" description="Important for enzyme activity" evidence="8">
    <location>
        <position position="326"/>
    </location>
</feature>
<dbReference type="HOGENOM" id="CLU_017779_2_0_11"/>
<keyword evidence="4" id="KW-0560">Oxidoreductase</keyword>
<evidence type="ECO:0000256" key="4">
    <source>
        <dbReference type="ARBA" id="ARBA00023002"/>
    </source>
</evidence>
<dbReference type="OrthoDB" id="9811557at2"/>
<evidence type="ECO:0000256" key="3">
    <source>
        <dbReference type="ARBA" id="ARBA00022827"/>
    </source>
</evidence>
<dbReference type="Gene3D" id="3.30.70.3450">
    <property type="match status" value="1"/>
</dbReference>
<evidence type="ECO:0000313" key="11">
    <source>
        <dbReference type="EMBL" id="ACY23539.1"/>
    </source>
</evidence>
<feature type="binding site" evidence="7">
    <location>
        <begin position="142"/>
        <end position="148"/>
    </location>
    <ligand>
        <name>FAD</name>
        <dbReference type="ChEBI" id="CHEBI:57692"/>
    </ligand>
</feature>
<evidence type="ECO:0000256" key="6">
    <source>
        <dbReference type="PIRSR" id="PIRSR625650-2"/>
    </source>
</evidence>
<dbReference type="InterPro" id="IPR016164">
    <property type="entry name" value="FAD-linked_Oxase-like_C"/>
</dbReference>
<feature type="active site" description="Proton donor/acceptor" evidence="5">
    <location>
        <position position="462"/>
    </location>
</feature>
<dbReference type="InterPro" id="IPR016169">
    <property type="entry name" value="FAD-bd_PCMH_sub2"/>
</dbReference>
<accession>D0L653</accession>
<dbReference type="Gene3D" id="3.30.43.10">
    <property type="entry name" value="Uridine Diphospho-n-acetylenolpyruvylglucosamine Reductase, domain 2"/>
    <property type="match status" value="1"/>
</dbReference>
<name>D0L653_GORB4</name>
<dbReference type="InterPro" id="IPR036318">
    <property type="entry name" value="FAD-bd_PCMH-like_sf"/>
</dbReference>
<proteinExistence type="inferred from homology"/>
<dbReference type="Proteomes" id="UP000001219">
    <property type="component" value="Chromosome"/>
</dbReference>
<dbReference type="GO" id="GO:0008610">
    <property type="term" value="P:lipid biosynthetic process"/>
    <property type="evidence" value="ECO:0007669"/>
    <property type="project" value="InterPro"/>
</dbReference>
<gene>
    <name evidence="11" type="ordered locus">Gbro_4399</name>
</gene>
<feature type="domain" description="FAD-binding PCMH-type" evidence="10">
    <location>
        <begin position="110"/>
        <end position="291"/>
    </location>
</feature>
<dbReference type="SUPFAM" id="SSF55103">
    <property type="entry name" value="FAD-linked oxidases, C-terminal domain"/>
    <property type="match status" value="1"/>
</dbReference>
<dbReference type="RefSeq" id="WP_012836028.1">
    <property type="nucleotide sequence ID" value="NC_013441.1"/>
</dbReference>
<dbReference type="GO" id="GO:0008609">
    <property type="term" value="F:alkylglycerone-phosphate synthase activity"/>
    <property type="evidence" value="ECO:0007669"/>
    <property type="project" value="UniProtKB-EC"/>
</dbReference>
<keyword evidence="12" id="KW-1185">Reference proteome</keyword>
<dbReference type="InterPro" id="IPR004113">
    <property type="entry name" value="FAD-bd_oxidored_4_C"/>
</dbReference>
<dbReference type="eggNOG" id="COG0277">
    <property type="taxonomic scope" value="Bacteria"/>
</dbReference>
<dbReference type="PANTHER" id="PTHR46568">
    <property type="entry name" value="ALKYLDIHYDROXYACETONEPHOSPHATE SYNTHASE, PEROXISOMAL"/>
    <property type="match status" value="1"/>
</dbReference>